<dbReference type="EMBL" id="AEAI01001623">
    <property type="protein sequence ID" value="EGH46472.1"/>
    <property type="molecule type" value="Genomic_DNA"/>
</dbReference>
<keyword evidence="2" id="KW-1003">Cell membrane</keyword>
<feature type="region of interest" description="Disordered" evidence="6">
    <location>
        <begin position="123"/>
        <end position="142"/>
    </location>
</feature>
<dbReference type="HOGENOM" id="CLU_151629_0_0_6"/>
<name>F3GHB9_PSESJ</name>
<comment type="subcellular location">
    <subcellularLocation>
        <location evidence="1">Cell membrane</location>
        <topology evidence="1">Multi-pass membrane protein</topology>
    </subcellularLocation>
</comment>
<dbReference type="InterPro" id="IPR037185">
    <property type="entry name" value="EmrE-like"/>
</dbReference>
<dbReference type="PANTHER" id="PTHR42920:SF5">
    <property type="entry name" value="EAMA DOMAIN-CONTAINING PROTEIN"/>
    <property type="match status" value="1"/>
</dbReference>
<accession>F3GHB9</accession>
<feature type="domain" description="EamA" evidence="8">
    <location>
        <begin position="8"/>
        <end position="114"/>
    </location>
</feature>
<comment type="caution">
    <text evidence="9">The sequence shown here is derived from an EMBL/GenBank/DDBJ whole genome shotgun (WGS) entry which is preliminary data.</text>
</comment>
<evidence type="ECO:0000256" key="5">
    <source>
        <dbReference type="ARBA" id="ARBA00023136"/>
    </source>
</evidence>
<proteinExistence type="predicted"/>
<evidence type="ECO:0000256" key="3">
    <source>
        <dbReference type="ARBA" id="ARBA00022692"/>
    </source>
</evidence>
<keyword evidence="5 7" id="KW-0472">Membrane</keyword>
<evidence type="ECO:0000259" key="8">
    <source>
        <dbReference type="Pfam" id="PF00892"/>
    </source>
</evidence>
<evidence type="ECO:0000256" key="1">
    <source>
        <dbReference type="ARBA" id="ARBA00004651"/>
    </source>
</evidence>
<keyword evidence="4 7" id="KW-1133">Transmembrane helix</keyword>
<dbReference type="Proteomes" id="UP000004986">
    <property type="component" value="Unassembled WGS sequence"/>
</dbReference>
<dbReference type="BioCyc" id="PSYR629263:G11X0-5611-MONOMER"/>
<reference evidence="9 10" key="1">
    <citation type="journal article" date="2011" name="PLoS Pathog.">
        <title>Dynamic evolution of pathogenicity revealed by sequencing and comparative genomics of 19 Pseudomonas syringae isolates.</title>
        <authorList>
            <person name="Baltrus D.A."/>
            <person name="Nishimura M.T."/>
            <person name="Romanchuk A."/>
            <person name="Chang J.H."/>
            <person name="Mukhtar M.S."/>
            <person name="Cherkis K."/>
            <person name="Roach J."/>
            <person name="Grant S.R."/>
            <person name="Jones C.D."/>
            <person name="Dangl J.L."/>
        </authorList>
    </citation>
    <scope>NUCLEOTIDE SEQUENCE [LARGE SCALE GENOMIC DNA]</scope>
    <source>
        <strain evidence="9 10">1704B</strain>
    </source>
</reference>
<organism evidence="9 10">
    <name type="scientific">Pseudomonas syringae pv. pisi str. 1704B</name>
    <dbReference type="NCBI Taxonomy" id="629263"/>
    <lineage>
        <taxon>Bacteria</taxon>
        <taxon>Pseudomonadati</taxon>
        <taxon>Pseudomonadota</taxon>
        <taxon>Gammaproteobacteria</taxon>
        <taxon>Pseudomonadales</taxon>
        <taxon>Pseudomonadaceae</taxon>
        <taxon>Pseudomonas</taxon>
        <taxon>Pseudomonas syringae</taxon>
    </lineage>
</organism>
<evidence type="ECO:0000313" key="9">
    <source>
        <dbReference type="EMBL" id="EGH46472.1"/>
    </source>
</evidence>
<evidence type="ECO:0000256" key="7">
    <source>
        <dbReference type="SAM" id="Phobius"/>
    </source>
</evidence>
<dbReference type="InterPro" id="IPR000620">
    <property type="entry name" value="EamA_dom"/>
</dbReference>
<dbReference type="AlphaFoldDB" id="F3GHB9"/>
<evidence type="ECO:0000256" key="4">
    <source>
        <dbReference type="ARBA" id="ARBA00022989"/>
    </source>
</evidence>
<sequence length="142" mass="14988">IMISAYAGEVDVRRVTVVQLATASALAFLMIVPTEEHLPDFSWLLVLSAVGLGTMSAAIQIAMNWAQKSVSPTRATVIYAGEPVWAGIVGRLAGERLPGVALLGAALIVAGVIVSEMKRRSASDDQSIVDEEGNEQAVRKAE</sequence>
<feature type="non-terminal residue" evidence="9">
    <location>
        <position position="1"/>
    </location>
</feature>
<evidence type="ECO:0000313" key="10">
    <source>
        <dbReference type="Proteomes" id="UP000004986"/>
    </source>
</evidence>
<keyword evidence="3 7" id="KW-0812">Transmembrane</keyword>
<dbReference type="GO" id="GO:0005886">
    <property type="term" value="C:plasma membrane"/>
    <property type="evidence" value="ECO:0007669"/>
    <property type="project" value="UniProtKB-SubCell"/>
</dbReference>
<evidence type="ECO:0000256" key="2">
    <source>
        <dbReference type="ARBA" id="ARBA00022475"/>
    </source>
</evidence>
<keyword evidence="10" id="KW-1185">Reference proteome</keyword>
<dbReference type="InterPro" id="IPR051258">
    <property type="entry name" value="Diverse_Substrate_Transporter"/>
</dbReference>
<feature type="transmembrane region" description="Helical" evidence="7">
    <location>
        <begin position="43"/>
        <end position="63"/>
    </location>
</feature>
<evidence type="ECO:0000256" key="6">
    <source>
        <dbReference type="SAM" id="MobiDB-lite"/>
    </source>
</evidence>
<dbReference type="PATRIC" id="fig|629263.4.peg.4947"/>
<dbReference type="Pfam" id="PF00892">
    <property type="entry name" value="EamA"/>
    <property type="match status" value="1"/>
</dbReference>
<protein>
    <recommendedName>
        <fullName evidence="8">EamA domain-containing protein</fullName>
    </recommendedName>
</protein>
<dbReference type="SUPFAM" id="SSF103481">
    <property type="entry name" value="Multidrug resistance efflux transporter EmrE"/>
    <property type="match status" value="1"/>
</dbReference>
<dbReference type="PANTHER" id="PTHR42920">
    <property type="entry name" value="OS03G0707200 PROTEIN-RELATED"/>
    <property type="match status" value="1"/>
</dbReference>
<feature type="transmembrane region" description="Helical" evidence="7">
    <location>
        <begin position="12"/>
        <end position="31"/>
    </location>
</feature>
<gene>
    <name evidence="9" type="ORF">PSYPI_30863</name>
</gene>
<feature type="transmembrane region" description="Helical" evidence="7">
    <location>
        <begin position="99"/>
        <end position="117"/>
    </location>
</feature>